<reference evidence="2" key="1">
    <citation type="submission" date="2022-03" db="EMBL/GenBank/DDBJ databases">
        <authorList>
            <person name="Alioto T."/>
            <person name="Alioto T."/>
            <person name="Gomez Garrido J."/>
        </authorList>
    </citation>
    <scope>NUCLEOTIDE SEQUENCE</scope>
</reference>
<dbReference type="Proteomes" id="UP001295444">
    <property type="component" value="Chromosome 05"/>
</dbReference>
<gene>
    <name evidence="2" type="ORF">PECUL_23A024436</name>
</gene>
<keyword evidence="3" id="KW-1185">Reference proteome</keyword>
<dbReference type="AlphaFoldDB" id="A0AAD1W5W5"/>
<accession>A0AAD1W5W5</accession>
<evidence type="ECO:0000313" key="3">
    <source>
        <dbReference type="Proteomes" id="UP001295444"/>
    </source>
</evidence>
<organism evidence="2 3">
    <name type="scientific">Pelobates cultripes</name>
    <name type="common">Western spadefoot toad</name>
    <dbReference type="NCBI Taxonomy" id="61616"/>
    <lineage>
        <taxon>Eukaryota</taxon>
        <taxon>Metazoa</taxon>
        <taxon>Chordata</taxon>
        <taxon>Craniata</taxon>
        <taxon>Vertebrata</taxon>
        <taxon>Euteleostomi</taxon>
        <taxon>Amphibia</taxon>
        <taxon>Batrachia</taxon>
        <taxon>Anura</taxon>
        <taxon>Pelobatoidea</taxon>
        <taxon>Pelobatidae</taxon>
        <taxon>Pelobates</taxon>
    </lineage>
</organism>
<sequence>MPFQDGDAPRLRENSFSPPSSPAPLQEDGLITTVTTSAMIAEFAASLQSTITGQMQTMAINTRKEIKEIGQRTSHLEQKLADFATAHNGLANKLQTLEEVIEFQRLKRTGG</sequence>
<name>A0AAD1W5W5_PELCU</name>
<feature type="region of interest" description="Disordered" evidence="1">
    <location>
        <begin position="1"/>
        <end position="27"/>
    </location>
</feature>
<evidence type="ECO:0000256" key="1">
    <source>
        <dbReference type="SAM" id="MobiDB-lite"/>
    </source>
</evidence>
<dbReference type="EMBL" id="OW240916">
    <property type="protein sequence ID" value="CAH2295165.1"/>
    <property type="molecule type" value="Genomic_DNA"/>
</dbReference>
<evidence type="ECO:0000313" key="2">
    <source>
        <dbReference type="EMBL" id="CAH2295165.1"/>
    </source>
</evidence>
<protein>
    <submittedName>
        <fullName evidence="2">Uncharacterized protein</fullName>
    </submittedName>
</protein>
<proteinExistence type="predicted"/>